<accession>A0ABU7FT56</accession>
<dbReference type="RefSeq" id="WP_329511487.1">
    <property type="nucleotide sequence ID" value="NZ_BAAAYZ010000141.1"/>
</dbReference>
<comment type="caution">
    <text evidence="2">The sequence shown here is derived from an EMBL/GenBank/DDBJ whole genome shotgun (WGS) entry which is preliminary data.</text>
</comment>
<keyword evidence="3" id="KW-1185">Reference proteome</keyword>
<evidence type="ECO:0000313" key="3">
    <source>
        <dbReference type="Proteomes" id="UP001333996"/>
    </source>
</evidence>
<evidence type="ECO:0000313" key="2">
    <source>
        <dbReference type="EMBL" id="MED7827101.1"/>
    </source>
</evidence>
<protein>
    <submittedName>
        <fullName evidence="2">Uncharacterized protein</fullName>
    </submittedName>
</protein>
<organism evidence="2 3">
    <name type="scientific">Streptomyces chiangmaiensis</name>
    <dbReference type="NCBI Taxonomy" id="766497"/>
    <lineage>
        <taxon>Bacteria</taxon>
        <taxon>Bacillati</taxon>
        <taxon>Actinomycetota</taxon>
        <taxon>Actinomycetes</taxon>
        <taxon>Kitasatosporales</taxon>
        <taxon>Streptomycetaceae</taxon>
        <taxon>Streptomyces</taxon>
    </lineage>
</organism>
<evidence type="ECO:0000256" key="1">
    <source>
        <dbReference type="SAM" id="Coils"/>
    </source>
</evidence>
<feature type="coiled-coil region" evidence="1">
    <location>
        <begin position="49"/>
        <end position="132"/>
    </location>
</feature>
<name>A0ABU7FT56_9ACTN</name>
<dbReference type="Proteomes" id="UP001333996">
    <property type="component" value="Unassembled WGS sequence"/>
</dbReference>
<dbReference type="EMBL" id="JAYWVC010000203">
    <property type="protein sequence ID" value="MED7827101.1"/>
    <property type="molecule type" value="Genomic_DNA"/>
</dbReference>
<reference evidence="2" key="1">
    <citation type="submission" date="2024-01" db="EMBL/GenBank/DDBJ databases">
        <title>First draft genome sequence data of TA4-1, the type strain of Gram-positive actinobacterium Streptomyces chiangmaiensis.</title>
        <authorList>
            <person name="Yasawong M."/>
            <person name="Nantapong N."/>
        </authorList>
    </citation>
    <scope>NUCLEOTIDE SEQUENCE</scope>
    <source>
        <strain evidence="2">TA4-1</strain>
    </source>
</reference>
<gene>
    <name evidence="2" type="ORF">VXC91_35580</name>
</gene>
<proteinExistence type="predicted"/>
<keyword evidence="1" id="KW-0175">Coiled coil</keyword>
<sequence length="141" mass="15622">MSGIARRAGVDRTFLYRHRDLLGMIQTQAAEPPPFGPETLSRPSLMADLANAQDRNTRLAEENRLLRERLSAVLGEEIWREAGLGGATANVDQLQSCNTELGQEAVELRRQLEECQEDLDAARSVNHEYMARLNGPSSSSS</sequence>